<comment type="subunit">
    <text evidence="8">Monomer.</text>
</comment>
<dbReference type="SUPFAM" id="SSF52374">
    <property type="entry name" value="Nucleotidylyl transferase"/>
    <property type="match status" value="1"/>
</dbReference>
<gene>
    <name evidence="11" type="primary">gltX_3</name>
    <name evidence="8" type="synonym">gltX</name>
    <name evidence="11" type="ORF">SS37A_30510</name>
</gene>
<feature type="domain" description="Glutamyl/glutaminyl-tRNA synthetase class Ib catalytic" evidence="9">
    <location>
        <begin position="6"/>
        <end position="309"/>
    </location>
</feature>
<keyword evidence="5 8" id="KW-0067">ATP-binding</keyword>
<name>A0ABM8EC75_9HYPH</name>
<evidence type="ECO:0000313" key="12">
    <source>
        <dbReference type="Proteomes" id="UP001317629"/>
    </source>
</evidence>
<reference evidence="11 12" key="1">
    <citation type="journal article" date="2023" name="Int. J. Syst. Evol. Microbiol.">
        <title>Methylocystis iwaonis sp. nov., a type II methane-oxidizing bacterium from surface soil of a rice paddy field in Japan, and emended description of the genus Methylocystis (ex Whittenbury et al. 1970) Bowman et al. 1993.</title>
        <authorList>
            <person name="Kaise H."/>
            <person name="Sawadogo J.B."/>
            <person name="Alam M.S."/>
            <person name="Ueno C."/>
            <person name="Dianou D."/>
            <person name="Shinjo R."/>
            <person name="Asakawa S."/>
        </authorList>
    </citation>
    <scope>NUCLEOTIDE SEQUENCE [LARGE SCALE GENOMIC DNA]</scope>
    <source>
        <strain evidence="11 12">SS37A-Re</strain>
    </source>
</reference>
<dbReference type="PROSITE" id="PS00178">
    <property type="entry name" value="AA_TRNA_LIGASE_I"/>
    <property type="match status" value="1"/>
</dbReference>
<feature type="binding site" evidence="8">
    <location>
        <position position="246"/>
    </location>
    <ligand>
        <name>ATP</name>
        <dbReference type="ChEBI" id="CHEBI:30616"/>
    </ligand>
</feature>
<feature type="short sequence motif" description="'KMSKS' region" evidence="8">
    <location>
        <begin position="243"/>
        <end position="247"/>
    </location>
</feature>
<dbReference type="InterPro" id="IPR008925">
    <property type="entry name" value="aa_tRNA-synth_I_cd-bd_sf"/>
</dbReference>
<proteinExistence type="inferred from homology"/>
<dbReference type="InterPro" id="IPR004527">
    <property type="entry name" value="Glu-tRNA-ligase_bac/mito"/>
</dbReference>
<keyword evidence="6 8" id="KW-0648">Protein biosynthesis</keyword>
<dbReference type="Pfam" id="PF19269">
    <property type="entry name" value="Anticodon_2"/>
    <property type="match status" value="1"/>
</dbReference>
<organism evidence="11 12">
    <name type="scientific">Methylocystis iwaonis</name>
    <dbReference type="NCBI Taxonomy" id="2885079"/>
    <lineage>
        <taxon>Bacteria</taxon>
        <taxon>Pseudomonadati</taxon>
        <taxon>Pseudomonadota</taxon>
        <taxon>Alphaproteobacteria</taxon>
        <taxon>Hyphomicrobiales</taxon>
        <taxon>Methylocystaceae</taxon>
        <taxon>Methylocystis</taxon>
    </lineage>
</organism>
<dbReference type="NCBIfam" id="TIGR00464">
    <property type="entry name" value="gltX_bact"/>
    <property type="match status" value="1"/>
</dbReference>
<comment type="catalytic activity">
    <reaction evidence="8">
        <text>tRNA(Glu) + L-glutamate + ATP = L-glutamyl-tRNA(Glu) + AMP + diphosphate</text>
        <dbReference type="Rhea" id="RHEA:23540"/>
        <dbReference type="Rhea" id="RHEA-COMP:9663"/>
        <dbReference type="Rhea" id="RHEA-COMP:9680"/>
        <dbReference type="ChEBI" id="CHEBI:29985"/>
        <dbReference type="ChEBI" id="CHEBI:30616"/>
        <dbReference type="ChEBI" id="CHEBI:33019"/>
        <dbReference type="ChEBI" id="CHEBI:78442"/>
        <dbReference type="ChEBI" id="CHEBI:78520"/>
        <dbReference type="ChEBI" id="CHEBI:456215"/>
        <dbReference type="EC" id="6.1.1.17"/>
    </reaction>
</comment>
<dbReference type="SUPFAM" id="SSF48163">
    <property type="entry name" value="An anticodon-binding domain of class I aminoacyl-tRNA synthetases"/>
    <property type="match status" value="1"/>
</dbReference>
<evidence type="ECO:0000256" key="2">
    <source>
        <dbReference type="ARBA" id="ARBA00022490"/>
    </source>
</evidence>
<evidence type="ECO:0000256" key="3">
    <source>
        <dbReference type="ARBA" id="ARBA00022598"/>
    </source>
</evidence>
<keyword evidence="2 8" id="KW-0963">Cytoplasm</keyword>
<dbReference type="Pfam" id="PF00749">
    <property type="entry name" value="tRNA-synt_1c"/>
    <property type="match status" value="1"/>
</dbReference>
<dbReference type="GO" id="GO:0016874">
    <property type="term" value="F:ligase activity"/>
    <property type="evidence" value="ECO:0007669"/>
    <property type="project" value="UniProtKB-KW"/>
</dbReference>
<dbReference type="Gene3D" id="1.10.10.350">
    <property type="match status" value="1"/>
</dbReference>
<dbReference type="PANTHER" id="PTHR43311:SF2">
    <property type="entry name" value="GLUTAMATE--TRNA LIGASE, MITOCHONDRIAL-RELATED"/>
    <property type="match status" value="1"/>
</dbReference>
<dbReference type="InterPro" id="IPR049940">
    <property type="entry name" value="GluQ/Sye"/>
</dbReference>
<keyword evidence="4 8" id="KW-0547">Nucleotide-binding</keyword>
<dbReference type="Gene3D" id="3.40.50.620">
    <property type="entry name" value="HUPs"/>
    <property type="match status" value="1"/>
</dbReference>
<evidence type="ECO:0000256" key="6">
    <source>
        <dbReference type="ARBA" id="ARBA00022917"/>
    </source>
</evidence>
<dbReference type="InterPro" id="IPR020058">
    <property type="entry name" value="Glu/Gln-tRNA-synth_Ib_cat-dom"/>
</dbReference>
<feature type="domain" description="Aminoacyl-tRNA synthetase class I anticodon-binding" evidence="10">
    <location>
        <begin position="373"/>
        <end position="446"/>
    </location>
</feature>
<dbReference type="PANTHER" id="PTHR43311">
    <property type="entry name" value="GLUTAMATE--TRNA LIGASE"/>
    <property type="match status" value="1"/>
</dbReference>
<dbReference type="Proteomes" id="UP001317629">
    <property type="component" value="Chromosome"/>
</dbReference>
<evidence type="ECO:0000256" key="4">
    <source>
        <dbReference type="ARBA" id="ARBA00022741"/>
    </source>
</evidence>
<keyword evidence="7 8" id="KW-0030">Aminoacyl-tRNA synthetase</keyword>
<comment type="caution">
    <text evidence="8">Lacks conserved residue(s) required for the propagation of feature annotation.</text>
</comment>
<feature type="short sequence motif" description="'HIGH' region" evidence="8">
    <location>
        <begin position="10"/>
        <end position="20"/>
    </location>
</feature>
<dbReference type="EMBL" id="AP027142">
    <property type="protein sequence ID" value="BDV35522.1"/>
    <property type="molecule type" value="Genomic_DNA"/>
</dbReference>
<comment type="similarity">
    <text evidence="1 8">Belongs to the class-I aminoacyl-tRNA synthetase family. Glutamate--tRNA ligase type 1 subfamily.</text>
</comment>
<dbReference type="EC" id="6.1.1.17" evidence="8"/>
<sequence length="447" mass="49444">MTSPIVRFAPSPTGRIHIGNARVALFNYLFVTMHHGRFILRFDDTDFARSTEEFAGSIEIDLAWLGVVPDAIFRQSERIALYEAAAAKLREEGRLYPCYETQDELEKRRKMQQARGLPPVYDRAALRLSDAERAKLEAEGRRPHWRFKLAPGVVEWNDLIRGPVHIDCAALSDPVLIREDGSFLYTLPSVADDIDMKITHVIRGEDHVTNTAVQLQLFAALAPQAPPPAFAHHNLLIGASGEGLSKRTGSLSIASLREEGYEALAVAALATLTGSSDNVQAVRTLAQLGRHFDLAHVSRNPARFDPGDLATLTHRTLALFEFEDVRERLAALDVVGHKAEPLWRAARGNLSTFEDILKWWRVVEGEIAPVREDTEFLAQAAALLPQEPWDETTWSAWVGDVKTATGRKGKALFHPLRLALTGEESGPELAALLPLIGRMTAIARLAG</sequence>
<evidence type="ECO:0000256" key="1">
    <source>
        <dbReference type="ARBA" id="ARBA00007894"/>
    </source>
</evidence>
<evidence type="ECO:0000259" key="10">
    <source>
        <dbReference type="Pfam" id="PF19269"/>
    </source>
</evidence>
<evidence type="ECO:0000259" key="9">
    <source>
        <dbReference type="Pfam" id="PF00749"/>
    </source>
</evidence>
<evidence type="ECO:0000256" key="8">
    <source>
        <dbReference type="HAMAP-Rule" id="MF_00022"/>
    </source>
</evidence>
<dbReference type="InterPro" id="IPR020751">
    <property type="entry name" value="aa-tRNA-synth_I_codon-bd_sub2"/>
</dbReference>
<comment type="subcellular location">
    <subcellularLocation>
        <location evidence="8">Cytoplasm</location>
    </subcellularLocation>
</comment>
<comment type="function">
    <text evidence="8">Catalyzes the attachment of glutamate to tRNA(Glu) in a two-step reaction: glutamate is first activated by ATP to form Glu-AMP and then transferred to the acceptor end of tRNA(Glu).</text>
</comment>
<accession>A0ABM8EC75</accession>
<keyword evidence="3 8" id="KW-0436">Ligase</keyword>
<evidence type="ECO:0000313" key="11">
    <source>
        <dbReference type="EMBL" id="BDV35522.1"/>
    </source>
</evidence>
<dbReference type="RefSeq" id="WP_281928967.1">
    <property type="nucleotide sequence ID" value="NZ_AP027142.1"/>
</dbReference>
<dbReference type="InterPro" id="IPR045462">
    <property type="entry name" value="aa-tRNA-synth_I_cd-bd"/>
</dbReference>
<dbReference type="InterPro" id="IPR014729">
    <property type="entry name" value="Rossmann-like_a/b/a_fold"/>
</dbReference>
<protein>
    <recommendedName>
        <fullName evidence="8">Glutamate--tRNA ligase</fullName>
        <ecNumber evidence="8">6.1.1.17</ecNumber>
    </recommendedName>
    <alternativeName>
        <fullName evidence="8">Glutamyl-tRNA synthetase</fullName>
        <shortName evidence="8">GluRS</shortName>
    </alternativeName>
</protein>
<evidence type="ECO:0000256" key="7">
    <source>
        <dbReference type="ARBA" id="ARBA00023146"/>
    </source>
</evidence>
<dbReference type="HAMAP" id="MF_00022">
    <property type="entry name" value="Glu_tRNA_synth_type1"/>
    <property type="match status" value="1"/>
</dbReference>
<dbReference type="InterPro" id="IPR001412">
    <property type="entry name" value="aa-tRNA-synth_I_CS"/>
</dbReference>
<dbReference type="InterPro" id="IPR000924">
    <property type="entry name" value="Glu/Gln-tRNA-synth"/>
</dbReference>
<keyword evidence="12" id="KW-1185">Reference proteome</keyword>
<dbReference type="PRINTS" id="PR00987">
    <property type="entry name" value="TRNASYNTHGLU"/>
</dbReference>
<evidence type="ECO:0000256" key="5">
    <source>
        <dbReference type="ARBA" id="ARBA00022840"/>
    </source>
</evidence>